<sequence>LLVLCLTVLAAAFLALPVLKPGLGAGSSASRRDAFNTALYEDDFADLERLRQSNAISDEQYRERESELSQRLVADADADGASPGEVKQSRPMLVILLVLMLPVAAWQLYVHLGSWDAWRMTQRIEQVNASLDGDDGDQSELLGLLGDLADFNQGSERTDWLFVQAQTAMRVGAYPVAASIFARLSQMEAGNADLLAWQIQALYLARGRQLDDEINSLIDRALTINPHQSTVLGIRGMNAFENGEFALAAQAWGQALAGLPPGSPSATMLQQGIQQANAALGGAPDAVAHPSPGAGGDSV</sequence>
<feature type="non-terminal residue" evidence="4">
    <location>
        <position position="299"/>
    </location>
</feature>
<dbReference type="NCBIfam" id="TIGR03142">
    <property type="entry name" value="cytochro_ccmI"/>
    <property type="match status" value="1"/>
</dbReference>
<dbReference type="InterPro" id="IPR017560">
    <property type="entry name" value="Cyt_c_biogenesis_CcmI"/>
</dbReference>
<dbReference type="PANTHER" id="PTHR47870">
    <property type="entry name" value="CYTOCHROME C-TYPE BIOGENESIS PROTEIN CCMH"/>
    <property type="match status" value="1"/>
</dbReference>
<comment type="caution">
    <text evidence="4">The sequence shown here is derived from an EMBL/GenBank/DDBJ whole genome shotgun (WGS) entry which is preliminary data.</text>
</comment>
<protein>
    <recommendedName>
        <fullName evidence="5">C-type cytochrome biogenesis protein CcmI</fullName>
    </recommendedName>
</protein>
<keyword evidence="3" id="KW-0472">Membrane</keyword>
<dbReference type="GO" id="GO:0030313">
    <property type="term" value="C:cell envelope"/>
    <property type="evidence" value="ECO:0007669"/>
    <property type="project" value="UniProtKB-SubCell"/>
</dbReference>
<keyword evidence="3" id="KW-0812">Transmembrane</keyword>
<evidence type="ECO:0000256" key="2">
    <source>
        <dbReference type="ARBA" id="ARBA00022748"/>
    </source>
</evidence>
<feature type="non-terminal residue" evidence="4">
    <location>
        <position position="1"/>
    </location>
</feature>
<dbReference type="GO" id="GO:0017004">
    <property type="term" value="P:cytochrome complex assembly"/>
    <property type="evidence" value="ECO:0007669"/>
    <property type="project" value="UniProtKB-KW"/>
</dbReference>
<evidence type="ECO:0008006" key="5">
    <source>
        <dbReference type="Google" id="ProtNLM"/>
    </source>
</evidence>
<evidence type="ECO:0000256" key="3">
    <source>
        <dbReference type="SAM" id="Phobius"/>
    </source>
</evidence>
<name>X1BVN5_9ZZZZ</name>
<dbReference type="SUPFAM" id="SSF48452">
    <property type="entry name" value="TPR-like"/>
    <property type="match status" value="1"/>
</dbReference>
<organism evidence="4">
    <name type="scientific">marine sediment metagenome</name>
    <dbReference type="NCBI Taxonomy" id="412755"/>
    <lineage>
        <taxon>unclassified sequences</taxon>
        <taxon>metagenomes</taxon>
        <taxon>ecological metagenomes</taxon>
    </lineage>
</organism>
<dbReference type="Gene3D" id="1.25.40.10">
    <property type="entry name" value="Tetratricopeptide repeat domain"/>
    <property type="match status" value="1"/>
</dbReference>
<accession>X1BVN5</accession>
<dbReference type="InterPro" id="IPR051263">
    <property type="entry name" value="C-type_cytochrome_biogenesis"/>
</dbReference>
<dbReference type="AlphaFoldDB" id="X1BVN5"/>
<evidence type="ECO:0000313" key="4">
    <source>
        <dbReference type="EMBL" id="GAG76221.1"/>
    </source>
</evidence>
<dbReference type="InterPro" id="IPR011990">
    <property type="entry name" value="TPR-like_helical_dom_sf"/>
</dbReference>
<evidence type="ECO:0000256" key="1">
    <source>
        <dbReference type="ARBA" id="ARBA00004196"/>
    </source>
</evidence>
<reference evidence="4" key="1">
    <citation type="journal article" date="2014" name="Front. Microbiol.">
        <title>High frequency of phylogenetically diverse reductive dehalogenase-homologous genes in deep subseafloor sedimentary metagenomes.</title>
        <authorList>
            <person name="Kawai M."/>
            <person name="Futagami T."/>
            <person name="Toyoda A."/>
            <person name="Takaki Y."/>
            <person name="Nishi S."/>
            <person name="Hori S."/>
            <person name="Arai W."/>
            <person name="Tsubouchi T."/>
            <person name="Morono Y."/>
            <person name="Uchiyama I."/>
            <person name="Ito T."/>
            <person name="Fujiyama A."/>
            <person name="Inagaki F."/>
            <person name="Takami H."/>
        </authorList>
    </citation>
    <scope>NUCLEOTIDE SEQUENCE</scope>
    <source>
        <strain evidence="4">Expedition CK06-06</strain>
    </source>
</reference>
<comment type="subcellular location">
    <subcellularLocation>
        <location evidence="1">Cell envelope</location>
    </subcellularLocation>
</comment>
<proteinExistence type="predicted"/>
<dbReference type="EMBL" id="BART01017291">
    <property type="protein sequence ID" value="GAG76221.1"/>
    <property type="molecule type" value="Genomic_DNA"/>
</dbReference>
<keyword evidence="2" id="KW-0201">Cytochrome c-type biogenesis</keyword>
<dbReference type="PANTHER" id="PTHR47870:SF1">
    <property type="entry name" value="CYTOCHROME C-TYPE BIOGENESIS PROTEIN CCMH"/>
    <property type="match status" value="1"/>
</dbReference>
<feature type="transmembrane region" description="Helical" evidence="3">
    <location>
        <begin position="92"/>
        <end position="110"/>
    </location>
</feature>
<keyword evidence="3" id="KW-1133">Transmembrane helix</keyword>
<gene>
    <name evidence="4" type="ORF">S01H4_32964</name>
</gene>